<protein>
    <submittedName>
        <fullName evidence="1">Uncharacterized protein</fullName>
    </submittedName>
</protein>
<organism evidence="1 2">
    <name type="scientific">Elysia marginata</name>
    <dbReference type="NCBI Taxonomy" id="1093978"/>
    <lineage>
        <taxon>Eukaryota</taxon>
        <taxon>Metazoa</taxon>
        <taxon>Spiralia</taxon>
        <taxon>Lophotrochozoa</taxon>
        <taxon>Mollusca</taxon>
        <taxon>Gastropoda</taxon>
        <taxon>Heterobranchia</taxon>
        <taxon>Euthyneura</taxon>
        <taxon>Panpulmonata</taxon>
        <taxon>Sacoglossa</taxon>
        <taxon>Placobranchoidea</taxon>
        <taxon>Plakobranchidae</taxon>
        <taxon>Elysia</taxon>
    </lineage>
</organism>
<accession>A0AAV4F393</accession>
<evidence type="ECO:0000313" key="1">
    <source>
        <dbReference type="EMBL" id="GFR67419.1"/>
    </source>
</evidence>
<dbReference type="AlphaFoldDB" id="A0AAV4F393"/>
<dbReference type="EMBL" id="BMAT01011146">
    <property type="protein sequence ID" value="GFR67419.1"/>
    <property type="molecule type" value="Genomic_DNA"/>
</dbReference>
<gene>
    <name evidence="1" type="ORF">ElyMa_005582000</name>
</gene>
<reference evidence="1 2" key="1">
    <citation type="journal article" date="2021" name="Elife">
        <title>Chloroplast acquisition without the gene transfer in kleptoplastic sea slugs, Plakobranchus ocellatus.</title>
        <authorList>
            <person name="Maeda T."/>
            <person name="Takahashi S."/>
            <person name="Yoshida T."/>
            <person name="Shimamura S."/>
            <person name="Takaki Y."/>
            <person name="Nagai Y."/>
            <person name="Toyoda A."/>
            <person name="Suzuki Y."/>
            <person name="Arimoto A."/>
            <person name="Ishii H."/>
            <person name="Satoh N."/>
            <person name="Nishiyama T."/>
            <person name="Hasebe M."/>
            <person name="Maruyama T."/>
            <person name="Minagawa J."/>
            <person name="Obokata J."/>
            <person name="Shigenobu S."/>
        </authorList>
    </citation>
    <scope>NUCLEOTIDE SEQUENCE [LARGE SCALE GENOMIC DNA]</scope>
</reference>
<dbReference type="Proteomes" id="UP000762676">
    <property type="component" value="Unassembled WGS sequence"/>
</dbReference>
<name>A0AAV4F393_9GAST</name>
<sequence length="84" mass="9282">MYLLMRLLPPEAVVALSEKGLATKTFYTTHYRPCASTTITYDVINSLGSEGFTADDWLTDPASPTAILSSRRYGLRPPERARSA</sequence>
<comment type="caution">
    <text evidence="1">The sequence shown here is derived from an EMBL/GenBank/DDBJ whole genome shotgun (WGS) entry which is preliminary data.</text>
</comment>
<evidence type="ECO:0000313" key="2">
    <source>
        <dbReference type="Proteomes" id="UP000762676"/>
    </source>
</evidence>
<keyword evidence="2" id="KW-1185">Reference proteome</keyword>
<proteinExistence type="predicted"/>